<feature type="domain" description="HNH nuclease" evidence="1">
    <location>
        <begin position="155"/>
        <end position="231"/>
    </location>
</feature>
<sequence>MSVSSSQFAGNPRQITEVQNLVRNFFQGQNAHHATALDESSLRVFLKSDKTCSPRPNSASDYYLDNHHAKMVLIPQVKDLVTATSAANFEELGQAAFWAALWSMSITDIQALSWTVTRDSWNPEQKQSECSQVLAESERGRLNPLQALKRDNNKCVITDTANPEACHIFPFASLKQQSQRTLGPDLELMTSLWGNDRVDTLAEKLTMMGTHDTTAVDTMRNMICLSPQLHDWRHPYQAGQDGKEAQIRAKMEHSHTLPLAQEDRHPTLTPQVNFSQDPVAKLQSLKGEGGGLVKTFNATTGRLVESGQIFTIAAGSSDDIPDFDILLLQWDLLRMWSLAGGADPAIYPLDDYYDDDDTKVPVGEDPQATDNSV</sequence>
<evidence type="ECO:0000259" key="1">
    <source>
        <dbReference type="Pfam" id="PF13391"/>
    </source>
</evidence>
<reference evidence="3" key="1">
    <citation type="journal article" date="2014" name="Genome Announc.">
        <title>Draft genome sequence of Colletotrichum sublineola, a destructive pathogen of cultivated sorghum.</title>
        <authorList>
            <person name="Baroncelli R."/>
            <person name="Sanz-Martin J.M."/>
            <person name="Rech G.E."/>
            <person name="Sukno S.A."/>
            <person name="Thon M.R."/>
        </authorList>
    </citation>
    <scope>NUCLEOTIDE SEQUENCE [LARGE SCALE GENOMIC DNA]</scope>
    <source>
        <strain evidence="3">TX430BB</strain>
    </source>
</reference>
<dbReference type="Pfam" id="PF13391">
    <property type="entry name" value="HNH_2"/>
    <property type="match status" value="1"/>
</dbReference>
<protein>
    <recommendedName>
        <fullName evidence="1">HNH nuclease domain-containing protein</fullName>
    </recommendedName>
</protein>
<dbReference type="InterPro" id="IPR003615">
    <property type="entry name" value="HNH_nuc"/>
</dbReference>
<name>A0A066XZK5_COLSU</name>
<organism evidence="2 3">
    <name type="scientific">Colletotrichum sublineola</name>
    <name type="common">Sorghum anthracnose fungus</name>
    <dbReference type="NCBI Taxonomy" id="1173701"/>
    <lineage>
        <taxon>Eukaryota</taxon>
        <taxon>Fungi</taxon>
        <taxon>Dikarya</taxon>
        <taxon>Ascomycota</taxon>
        <taxon>Pezizomycotina</taxon>
        <taxon>Sordariomycetes</taxon>
        <taxon>Hypocreomycetidae</taxon>
        <taxon>Glomerellales</taxon>
        <taxon>Glomerellaceae</taxon>
        <taxon>Colletotrichum</taxon>
        <taxon>Colletotrichum graminicola species complex</taxon>
    </lineage>
</organism>
<evidence type="ECO:0000313" key="3">
    <source>
        <dbReference type="Proteomes" id="UP000027238"/>
    </source>
</evidence>
<evidence type="ECO:0000313" key="2">
    <source>
        <dbReference type="EMBL" id="KDN71181.1"/>
    </source>
</evidence>
<proteinExistence type="predicted"/>
<dbReference type="OrthoDB" id="5416097at2759"/>
<dbReference type="eggNOG" id="ENOG502RMC9">
    <property type="taxonomic scope" value="Eukaryota"/>
</dbReference>
<dbReference type="EMBL" id="JMSE01000238">
    <property type="protein sequence ID" value="KDN71181.1"/>
    <property type="molecule type" value="Genomic_DNA"/>
</dbReference>
<dbReference type="Proteomes" id="UP000027238">
    <property type="component" value="Unassembled WGS sequence"/>
</dbReference>
<dbReference type="HOGENOM" id="CLU_039755_1_1_1"/>
<gene>
    <name evidence="2" type="ORF">CSUB01_09232</name>
</gene>
<accession>A0A066XZK5</accession>
<dbReference type="OMA" id="NPEACHI"/>
<dbReference type="AlphaFoldDB" id="A0A066XZK5"/>
<keyword evidence="3" id="KW-1185">Reference proteome</keyword>
<comment type="caution">
    <text evidence="2">The sequence shown here is derived from an EMBL/GenBank/DDBJ whole genome shotgun (WGS) entry which is preliminary data.</text>
</comment>